<organism evidence="1 2">
    <name type="scientific">Ilyodon furcidens</name>
    <name type="common">goldbreast splitfin</name>
    <dbReference type="NCBI Taxonomy" id="33524"/>
    <lineage>
        <taxon>Eukaryota</taxon>
        <taxon>Metazoa</taxon>
        <taxon>Chordata</taxon>
        <taxon>Craniata</taxon>
        <taxon>Vertebrata</taxon>
        <taxon>Euteleostomi</taxon>
        <taxon>Actinopterygii</taxon>
        <taxon>Neopterygii</taxon>
        <taxon>Teleostei</taxon>
        <taxon>Neoteleostei</taxon>
        <taxon>Acanthomorphata</taxon>
        <taxon>Ovalentaria</taxon>
        <taxon>Atherinomorphae</taxon>
        <taxon>Cyprinodontiformes</taxon>
        <taxon>Goodeidae</taxon>
        <taxon>Ilyodon</taxon>
    </lineage>
</organism>
<dbReference type="EMBL" id="JAHRIQ010088980">
    <property type="protein sequence ID" value="MEQ2250168.1"/>
    <property type="molecule type" value="Genomic_DNA"/>
</dbReference>
<gene>
    <name evidence="1" type="ORF">ILYODFUR_037030</name>
</gene>
<protein>
    <submittedName>
        <fullName evidence="1">Uncharacterized protein</fullName>
    </submittedName>
</protein>
<comment type="caution">
    <text evidence="1">The sequence shown here is derived from an EMBL/GenBank/DDBJ whole genome shotgun (WGS) entry which is preliminary data.</text>
</comment>
<accession>A0ABV0V188</accession>
<sequence length="125" mass="14075">MGPHCCSYAAPNLLDHLRKEIVKLNTAGEKCLPTFTTSLALSCSVFERYDHVHCNRTRPLGPRVQERVFCKHFAVPVSPHSYFLTSRGAEANTDHLSHPPRMIHTCFQEVLSISGYKANYLSIFG</sequence>
<dbReference type="Proteomes" id="UP001482620">
    <property type="component" value="Unassembled WGS sequence"/>
</dbReference>
<reference evidence="1 2" key="1">
    <citation type="submission" date="2021-06" db="EMBL/GenBank/DDBJ databases">
        <authorList>
            <person name="Palmer J.M."/>
        </authorList>
    </citation>
    <scope>NUCLEOTIDE SEQUENCE [LARGE SCALE GENOMIC DNA]</scope>
    <source>
        <strain evidence="2">if_2019</strain>
        <tissue evidence="1">Muscle</tissue>
    </source>
</reference>
<name>A0ABV0V188_9TELE</name>
<evidence type="ECO:0000313" key="1">
    <source>
        <dbReference type="EMBL" id="MEQ2250168.1"/>
    </source>
</evidence>
<proteinExistence type="predicted"/>
<keyword evidence="2" id="KW-1185">Reference proteome</keyword>
<evidence type="ECO:0000313" key="2">
    <source>
        <dbReference type="Proteomes" id="UP001482620"/>
    </source>
</evidence>